<reference evidence="3 4" key="1">
    <citation type="submission" date="2019-06" db="EMBL/GenBank/DDBJ databases">
        <title>Whole genome shotgun sequence of Acetobacter orleanensis NBRC 13752.</title>
        <authorList>
            <person name="Hosoyama A."/>
            <person name="Uohara A."/>
            <person name="Ohji S."/>
            <person name="Ichikawa N."/>
        </authorList>
    </citation>
    <scope>NUCLEOTIDE SEQUENCE [LARGE SCALE GENOMIC DNA]</scope>
    <source>
        <strain evidence="3 4">NBRC 13752</strain>
    </source>
</reference>
<protein>
    <recommendedName>
        <fullName evidence="5">MobA/MobL protein domain-containing protein</fullName>
    </recommendedName>
</protein>
<organism evidence="3 4">
    <name type="scientific">Acetobacter orleanensis</name>
    <dbReference type="NCBI Taxonomy" id="104099"/>
    <lineage>
        <taxon>Bacteria</taxon>
        <taxon>Pseudomonadati</taxon>
        <taxon>Pseudomonadota</taxon>
        <taxon>Alphaproteobacteria</taxon>
        <taxon>Acetobacterales</taxon>
        <taxon>Acetobacteraceae</taxon>
        <taxon>Acetobacter</taxon>
    </lineage>
</organism>
<evidence type="ECO:0000313" key="3">
    <source>
        <dbReference type="EMBL" id="GEB84086.1"/>
    </source>
</evidence>
<keyword evidence="1" id="KW-0175">Coiled coil</keyword>
<dbReference type="STRING" id="104099.AD949_02055"/>
<comment type="caution">
    <text evidence="3">The sequence shown here is derived from an EMBL/GenBank/DDBJ whole genome shotgun (WGS) entry which is preliminary data.</text>
</comment>
<accession>A0A4Y3TP23</accession>
<dbReference type="RefSeq" id="WP_244463427.1">
    <property type="nucleotide sequence ID" value="NZ_BJMU01000030.1"/>
</dbReference>
<feature type="coiled-coil region" evidence="1">
    <location>
        <begin position="533"/>
        <end position="560"/>
    </location>
</feature>
<gene>
    <name evidence="3" type="ORF">AOR01nite_25630</name>
</gene>
<evidence type="ECO:0000256" key="1">
    <source>
        <dbReference type="SAM" id="Coils"/>
    </source>
</evidence>
<dbReference type="EMBL" id="BJMU01000030">
    <property type="protein sequence ID" value="GEB84086.1"/>
    <property type="molecule type" value="Genomic_DNA"/>
</dbReference>
<feature type="region of interest" description="Disordered" evidence="2">
    <location>
        <begin position="572"/>
        <end position="596"/>
    </location>
</feature>
<feature type="compositionally biased region" description="Pro residues" evidence="2">
    <location>
        <begin position="578"/>
        <end position="596"/>
    </location>
</feature>
<evidence type="ECO:0000256" key="2">
    <source>
        <dbReference type="SAM" id="MobiDB-lite"/>
    </source>
</evidence>
<name>A0A4Y3TP23_9PROT</name>
<evidence type="ECO:0008006" key="5">
    <source>
        <dbReference type="Google" id="ProtNLM"/>
    </source>
</evidence>
<keyword evidence="4" id="KW-1185">Reference proteome</keyword>
<proteinExistence type="predicted"/>
<dbReference type="Proteomes" id="UP000317617">
    <property type="component" value="Unassembled WGS sequence"/>
</dbReference>
<evidence type="ECO:0000313" key="4">
    <source>
        <dbReference type="Proteomes" id="UP000317617"/>
    </source>
</evidence>
<dbReference type="AlphaFoldDB" id="A0A4Y3TP23"/>
<sequence length="596" mass="68869">MIVKESRITTKSGAGAIARHVLHGAKNEAIRVLAGSEWLLHDHMREAHREGLKYGLRHIAFNPDDAMTDEQLSAFARRLCDELHADPEHLTLVVHQKDGSTHGHLILPEWQQNHVLESRFTWMRMEKVARLEEIRLGHKLVVGRHDKAIAKALRKEGRHNAAEQVDALIPVADDAKPRAAYTSEARRITERQGFDLPALKKLVTSLWSQSDGLKAFRAALKDHSLTLREGDRKETRPGAHIIETSDGLLVGSFTRLAKVKAADFRNLLSEERSQTEDERELNIQSTRLSIRRTTVDFYNKYPIPKPSDTQPVPRKAPVLKRPKIPACRKELWLKRIADVDTLTTEPLRSTSSVHIISAKEARFRKEIRQAIAQQRAILAQQAPEATWKPLDRDKMIATWRKQLTPYQKQLRKSFDHYSVAKRDWQDAEKSRWQRLTVKATRLERRADQLFFEFLEVLRFVVQALLHIVGLRAEPPNPIRSILSEKNKPALEHFRKTYDTEFSAMADIKELDPWLNQRFDRIVQARQKRIMDWNRAHRDKKDAAQREIKRLSDLLTTKNHKVKHQVLISPYRSRSPTLFPAPNPHTRHPPPGTPSPF</sequence>